<dbReference type="Proteomes" id="UP001560045">
    <property type="component" value="Unassembled WGS sequence"/>
</dbReference>
<reference evidence="8 9" key="1">
    <citation type="submission" date="2024-06" db="EMBL/GenBank/DDBJ databases">
        <title>Draft genome sequence of Geodermatophilus badlandi, a novel member of the Geodermatophilaceae isolated from badland sedimentary rocks in the Red desert, Wyoming, USA.</title>
        <authorList>
            <person name="Ben Tekaya S."/>
            <person name="Nouioui I."/>
            <person name="Flores G.M."/>
            <person name="Shaal M.N."/>
            <person name="Bredoire F."/>
            <person name="Basile F."/>
            <person name="Van Diepen L."/>
            <person name="Ward N.L."/>
        </authorList>
    </citation>
    <scope>NUCLEOTIDE SEQUENCE [LARGE SCALE GENOMIC DNA]</scope>
    <source>
        <strain evidence="8 9">WL48A</strain>
    </source>
</reference>
<keyword evidence="9" id="KW-1185">Reference proteome</keyword>
<feature type="transmembrane region" description="Helical" evidence="7">
    <location>
        <begin position="6"/>
        <end position="26"/>
    </location>
</feature>
<gene>
    <name evidence="8" type="ORF">ABQ292_06110</name>
</gene>
<comment type="caution">
    <text evidence="8">The sequence shown here is derived from an EMBL/GenBank/DDBJ whole genome shotgun (WGS) entry which is preliminary data.</text>
</comment>
<keyword evidence="3 7" id="KW-0812">Transmembrane</keyword>
<evidence type="ECO:0000256" key="6">
    <source>
        <dbReference type="SAM" id="MobiDB-lite"/>
    </source>
</evidence>
<sequence>MDIGPATWWLTIGGIALIFAFDFLVMGRRPHVVTMREAAVSVAAYVAVAALFGIGIWVLAGGQYGMEYFAGYITELSLSVDNLFVFVVVMSAFAVPRENQLRVLQLGIIGALVLRFIFILVGAAALARFAWLFFVFGAFLLWTAYKLATEHGTETEPGENKVLKYVEKVLPTTQDYHGGRFTVQVQGKRVFTPLAVVMIAIFLTDIMFAMDSIPAIFGLTRETYIVFTANAFALMGLRQMFFLLDGLLDRLIYLSLGLAVILGFVGIKLILHALHEYHIGALPEISTVTSLLVIVLTLTVTVLASLAKVRRHPEVLATHDVSGHHHPQGKELQELRAIGRHPHPEPALAEGESTEGDPERRSGSP</sequence>
<feature type="transmembrane region" description="Helical" evidence="7">
    <location>
        <begin position="285"/>
        <end position="306"/>
    </location>
</feature>
<evidence type="ECO:0000256" key="3">
    <source>
        <dbReference type="ARBA" id="ARBA00022692"/>
    </source>
</evidence>
<comment type="subcellular location">
    <subcellularLocation>
        <location evidence="1">Membrane</location>
        <topology evidence="1">Multi-pass membrane protein</topology>
    </subcellularLocation>
</comment>
<accession>A0ABV3XBK6</accession>
<dbReference type="NCBIfam" id="TIGR03718">
    <property type="entry name" value="R_switched_Alx"/>
    <property type="match status" value="1"/>
</dbReference>
<evidence type="ECO:0000256" key="1">
    <source>
        <dbReference type="ARBA" id="ARBA00004141"/>
    </source>
</evidence>
<feature type="transmembrane region" description="Helical" evidence="7">
    <location>
        <begin position="251"/>
        <end position="273"/>
    </location>
</feature>
<feature type="transmembrane region" description="Helical" evidence="7">
    <location>
        <begin position="72"/>
        <end position="96"/>
    </location>
</feature>
<comment type="similarity">
    <text evidence="2">Belongs to the TerC family.</text>
</comment>
<feature type="transmembrane region" description="Helical" evidence="7">
    <location>
        <begin position="38"/>
        <end position="60"/>
    </location>
</feature>
<evidence type="ECO:0000313" key="8">
    <source>
        <dbReference type="EMBL" id="MEX5717938.1"/>
    </source>
</evidence>
<dbReference type="Pfam" id="PF03741">
    <property type="entry name" value="TerC"/>
    <property type="match status" value="1"/>
</dbReference>
<feature type="transmembrane region" description="Helical" evidence="7">
    <location>
        <begin position="223"/>
        <end position="244"/>
    </location>
</feature>
<dbReference type="RefSeq" id="WP_369204293.1">
    <property type="nucleotide sequence ID" value="NZ_JBFNXQ010000012.1"/>
</dbReference>
<feature type="transmembrane region" description="Helical" evidence="7">
    <location>
        <begin position="190"/>
        <end position="217"/>
    </location>
</feature>
<protein>
    <submittedName>
        <fullName evidence="8">TerC family protein</fullName>
    </submittedName>
</protein>
<dbReference type="PANTHER" id="PTHR30238">
    <property type="entry name" value="MEMBRANE BOUND PREDICTED REDOX MODULATOR"/>
    <property type="match status" value="1"/>
</dbReference>
<dbReference type="PANTHER" id="PTHR30238:SF0">
    <property type="entry name" value="THYLAKOID MEMBRANE PROTEIN TERC, CHLOROPLASTIC"/>
    <property type="match status" value="1"/>
</dbReference>
<evidence type="ECO:0000256" key="5">
    <source>
        <dbReference type="ARBA" id="ARBA00023136"/>
    </source>
</evidence>
<keyword evidence="5 7" id="KW-0472">Membrane</keyword>
<feature type="transmembrane region" description="Helical" evidence="7">
    <location>
        <begin position="103"/>
        <end position="123"/>
    </location>
</feature>
<proteinExistence type="inferred from homology"/>
<keyword evidence="4 7" id="KW-1133">Transmembrane helix</keyword>
<evidence type="ECO:0000256" key="7">
    <source>
        <dbReference type="SAM" id="Phobius"/>
    </source>
</evidence>
<evidence type="ECO:0000313" key="9">
    <source>
        <dbReference type="Proteomes" id="UP001560045"/>
    </source>
</evidence>
<dbReference type="EMBL" id="JBFNXQ010000012">
    <property type="protein sequence ID" value="MEX5717938.1"/>
    <property type="molecule type" value="Genomic_DNA"/>
</dbReference>
<dbReference type="InterPro" id="IPR005496">
    <property type="entry name" value="Integral_membrane_TerC"/>
</dbReference>
<evidence type="ECO:0000256" key="4">
    <source>
        <dbReference type="ARBA" id="ARBA00022989"/>
    </source>
</evidence>
<feature type="transmembrane region" description="Helical" evidence="7">
    <location>
        <begin position="129"/>
        <end position="148"/>
    </location>
</feature>
<evidence type="ECO:0000256" key="2">
    <source>
        <dbReference type="ARBA" id="ARBA00007511"/>
    </source>
</evidence>
<dbReference type="InterPro" id="IPR022369">
    <property type="entry name" value="Integral_membrane_TerC_rswitch"/>
</dbReference>
<name>A0ABV3XBK6_9ACTN</name>
<feature type="region of interest" description="Disordered" evidence="6">
    <location>
        <begin position="318"/>
        <end position="365"/>
    </location>
</feature>
<organism evidence="8 9">
    <name type="scientific">Geodermatophilus maliterrae</name>
    <dbReference type="NCBI Taxonomy" id="3162531"/>
    <lineage>
        <taxon>Bacteria</taxon>
        <taxon>Bacillati</taxon>
        <taxon>Actinomycetota</taxon>
        <taxon>Actinomycetes</taxon>
        <taxon>Geodermatophilales</taxon>
        <taxon>Geodermatophilaceae</taxon>
        <taxon>Geodermatophilus</taxon>
    </lineage>
</organism>